<evidence type="ECO:0000259" key="4">
    <source>
        <dbReference type="PROSITE" id="PS50893"/>
    </source>
</evidence>
<dbReference type="EMBL" id="BAABZQ010000001">
    <property type="protein sequence ID" value="GAA6503321.1"/>
    <property type="molecule type" value="Genomic_DNA"/>
</dbReference>
<organism evidence="5 6">
    <name type="scientific">Blautia parvula</name>
    <dbReference type="NCBI Taxonomy" id="2877527"/>
    <lineage>
        <taxon>Bacteria</taxon>
        <taxon>Bacillati</taxon>
        <taxon>Bacillota</taxon>
        <taxon>Clostridia</taxon>
        <taxon>Lachnospirales</taxon>
        <taxon>Lachnospiraceae</taxon>
        <taxon>Blautia</taxon>
    </lineage>
</organism>
<dbReference type="InterPro" id="IPR027417">
    <property type="entry name" value="P-loop_NTPase"/>
</dbReference>
<proteinExistence type="predicted"/>
<dbReference type="InterPro" id="IPR003593">
    <property type="entry name" value="AAA+_ATPase"/>
</dbReference>
<dbReference type="CDD" id="cd03230">
    <property type="entry name" value="ABC_DR_subfamily_A"/>
    <property type="match status" value="1"/>
</dbReference>
<dbReference type="Pfam" id="PF00005">
    <property type="entry name" value="ABC_tran"/>
    <property type="match status" value="1"/>
</dbReference>
<keyword evidence="1" id="KW-0813">Transport</keyword>
<evidence type="ECO:0000313" key="6">
    <source>
        <dbReference type="Proteomes" id="UP001600941"/>
    </source>
</evidence>
<dbReference type="GO" id="GO:0005524">
    <property type="term" value="F:ATP binding"/>
    <property type="evidence" value="ECO:0007669"/>
    <property type="project" value="UniProtKB-KW"/>
</dbReference>
<dbReference type="PROSITE" id="PS50893">
    <property type="entry name" value="ABC_TRANSPORTER_2"/>
    <property type="match status" value="1"/>
</dbReference>
<dbReference type="InterPro" id="IPR051782">
    <property type="entry name" value="ABC_Transporter_VariousFunc"/>
</dbReference>
<protein>
    <submittedName>
        <fullName evidence="5">ABC transporter ATP-binding protein</fullName>
    </submittedName>
</protein>
<evidence type="ECO:0000256" key="2">
    <source>
        <dbReference type="ARBA" id="ARBA00022741"/>
    </source>
</evidence>
<evidence type="ECO:0000256" key="3">
    <source>
        <dbReference type="ARBA" id="ARBA00022840"/>
    </source>
</evidence>
<dbReference type="SUPFAM" id="SSF52540">
    <property type="entry name" value="P-loop containing nucleoside triphosphate hydrolases"/>
    <property type="match status" value="1"/>
</dbReference>
<dbReference type="InterPro" id="IPR003439">
    <property type="entry name" value="ABC_transporter-like_ATP-bd"/>
</dbReference>
<dbReference type="PANTHER" id="PTHR42939:SF1">
    <property type="entry name" value="ABC TRANSPORTER ATP-BINDING PROTEIN ALBC-RELATED"/>
    <property type="match status" value="1"/>
</dbReference>
<keyword evidence="6" id="KW-1185">Reference proteome</keyword>
<reference evidence="5 6" key="1">
    <citation type="submission" date="2024-04" db="EMBL/GenBank/DDBJ databases">
        <title>Defined microbial consortia suppress multidrug-resistant proinflammatory Enterobacteriaceae via ecological control.</title>
        <authorList>
            <person name="Furuichi M."/>
            <person name="Kawaguchi T."/>
            <person name="Pust M."/>
            <person name="Yasuma K."/>
            <person name="Plichta D."/>
            <person name="Hasegawa N."/>
            <person name="Ohya T."/>
            <person name="Bhattarai S."/>
            <person name="Sasajima S."/>
            <person name="Aoto Y."/>
            <person name="Tuganbaev T."/>
            <person name="Yaginuma M."/>
            <person name="Ueda M."/>
            <person name="Okahashi N."/>
            <person name="Amafuji K."/>
            <person name="Kiridooshi Y."/>
            <person name="Sugita K."/>
            <person name="Strazar M."/>
            <person name="Skelly A."/>
            <person name="Suda W."/>
            <person name="Hattori M."/>
            <person name="Nakamoto N."/>
            <person name="Caballero S."/>
            <person name="Norman J."/>
            <person name="Olle B."/>
            <person name="Tanoue T."/>
            <person name="Arita M."/>
            <person name="Bucci V."/>
            <person name="Atarashi K."/>
            <person name="Xavier R."/>
            <person name="Honda K."/>
        </authorList>
    </citation>
    <scope>NUCLEOTIDE SEQUENCE [LARGE SCALE GENOMIC DNA]</scope>
    <source>
        <strain evidence="6">k34-0107-D12</strain>
    </source>
</reference>
<evidence type="ECO:0000313" key="5">
    <source>
        <dbReference type="EMBL" id="GAA6503321.1"/>
    </source>
</evidence>
<comment type="caution">
    <text evidence="5">The sequence shown here is derived from an EMBL/GenBank/DDBJ whole genome shotgun (WGS) entry which is preliminary data.</text>
</comment>
<dbReference type="RefSeq" id="WP_256129790.1">
    <property type="nucleotide sequence ID" value="NZ_BAABZQ010000001.1"/>
</dbReference>
<keyword evidence="2" id="KW-0547">Nucleotide-binding</keyword>
<dbReference type="Proteomes" id="UP001600941">
    <property type="component" value="Unassembled WGS sequence"/>
</dbReference>
<dbReference type="Gene3D" id="3.40.50.300">
    <property type="entry name" value="P-loop containing nucleotide triphosphate hydrolases"/>
    <property type="match status" value="1"/>
</dbReference>
<accession>A0ABQ0C3E7</accession>
<dbReference type="PANTHER" id="PTHR42939">
    <property type="entry name" value="ABC TRANSPORTER ATP-BINDING PROTEIN ALBC-RELATED"/>
    <property type="match status" value="1"/>
</dbReference>
<gene>
    <name evidence="5" type="ORF">K340107D12_61370</name>
</gene>
<name>A0ABQ0C3E7_9FIRM</name>
<feature type="domain" description="ABC transporter" evidence="4">
    <location>
        <begin position="6"/>
        <end position="236"/>
    </location>
</feature>
<evidence type="ECO:0000256" key="1">
    <source>
        <dbReference type="ARBA" id="ARBA00022448"/>
    </source>
</evidence>
<keyword evidence="3 5" id="KW-0067">ATP-binding</keyword>
<sequence>MSVMTLKCENLVKQYKDKRALGNVSLTLEKGKIYGLIGRNGAGKTTLLSVLTAQNPATHGTVTLNGQPVWENEASLSHLCFSREINANMNAGGIGALKIKEYLKMAETYMPHWDKEMAEHLLDIFHLDRKKRISKLSKGMTSMVTIIVALASKADFTLLDEPVAGLDVVAREQFYRILLEEYTETGRTFVISTHIIEEAADLFEEVIILHEGKMVLKENTQELLESCVHVSGREEDVDAATAGLTKYREETIGRSKSVTVKLEPGQRVEAADSVSVQPMNLQKIFVAMCGGEV</sequence>
<dbReference type="SMART" id="SM00382">
    <property type="entry name" value="AAA"/>
    <property type="match status" value="1"/>
</dbReference>